<reference evidence="2" key="1">
    <citation type="journal article" date="2019" name="Int. J. Syst. Evol. Microbiol.">
        <title>The Global Catalogue of Microorganisms (GCM) 10K type strain sequencing project: providing services to taxonomists for standard genome sequencing and annotation.</title>
        <authorList>
            <consortium name="The Broad Institute Genomics Platform"/>
            <consortium name="The Broad Institute Genome Sequencing Center for Infectious Disease"/>
            <person name="Wu L."/>
            <person name="Ma J."/>
        </authorList>
    </citation>
    <scope>NUCLEOTIDE SEQUENCE [LARGE SCALE GENOMIC DNA]</scope>
    <source>
        <strain evidence="2">KCTC 33522</strain>
    </source>
</reference>
<evidence type="ECO:0000313" key="2">
    <source>
        <dbReference type="Proteomes" id="UP001597568"/>
    </source>
</evidence>
<dbReference type="Proteomes" id="UP001597568">
    <property type="component" value="Unassembled WGS sequence"/>
</dbReference>
<evidence type="ECO:0000313" key="1">
    <source>
        <dbReference type="EMBL" id="MFD2868194.1"/>
    </source>
</evidence>
<organism evidence="1 2">
    <name type="scientific">Kurthia populi</name>
    <dbReference type="NCBI Taxonomy" id="1562132"/>
    <lineage>
        <taxon>Bacteria</taxon>
        <taxon>Bacillati</taxon>
        <taxon>Bacillota</taxon>
        <taxon>Bacilli</taxon>
        <taxon>Bacillales</taxon>
        <taxon>Caryophanaceae</taxon>
        <taxon>Kurthia</taxon>
    </lineage>
</organism>
<comment type="caution">
    <text evidence="1">The sequence shown here is derived from an EMBL/GenBank/DDBJ whole genome shotgun (WGS) entry which is preliminary data.</text>
</comment>
<keyword evidence="2" id="KW-1185">Reference proteome</keyword>
<dbReference type="RefSeq" id="WP_380147311.1">
    <property type="nucleotide sequence ID" value="NZ_JBHUOR010000037.1"/>
</dbReference>
<dbReference type="EMBL" id="JBHUOR010000037">
    <property type="protein sequence ID" value="MFD2868194.1"/>
    <property type="molecule type" value="Genomic_DNA"/>
</dbReference>
<sequence>MKNIFLILFGLILTIFLVTFFESVGLMIVAGLAFGTLLSIAYSVHTKS</sequence>
<accession>A0ABW5XYT8</accession>
<name>A0ABW5XYT8_9BACL</name>
<protein>
    <submittedName>
        <fullName evidence="1">Uncharacterized protein</fullName>
    </submittedName>
</protein>
<gene>
    <name evidence="1" type="ORF">ACFSY7_06765</name>
</gene>
<proteinExistence type="predicted"/>